<dbReference type="EMBL" id="BAABIQ010000041">
    <property type="protein sequence ID" value="GAA4800865.1"/>
    <property type="molecule type" value="Genomic_DNA"/>
</dbReference>
<feature type="domain" description="HTH araC/xylS-type" evidence="4">
    <location>
        <begin position="158"/>
        <end position="259"/>
    </location>
</feature>
<dbReference type="PANTHER" id="PTHR46796">
    <property type="entry name" value="HTH-TYPE TRANSCRIPTIONAL ACTIVATOR RHAS-RELATED"/>
    <property type="match status" value="1"/>
</dbReference>
<dbReference type="PROSITE" id="PS01124">
    <property type="entry name" value="HTH_ARAC_FAMILY_2"/>
    <property type="match status" value="1"/>
</dbReference>
<name>A0ABP9BUV5_9SPHI</name>
<evidence type="ECO:0000256" key="2">
    <source>
        <dbReference type="ARBA" id="ARBA00023125"/>
    </source>
</evidence>
<dbReference type="Pfam" id="PF12833">
    <property type="entry name" value="HTH_18"/>
    <property type="match status" value="1"/>
</dbReference>
<dbReference type="SUPFAM" id="SSF46689">
    <property type="entry name" value="Homeodomain-like"/>
    <property type="match status" value="1"/>
</dbReference>
<keyword evidence="3" id="KW-0804">Transcription</keyword>
<dbReference type="PANTHER" id="PTHR46796:SF13">
    <property type="entry name" value="HTH-TYPE TRANSCRIPTIONAL ACTIVATOR RHAS"/>
    <property type="match status" value="1"/>
</dbReference>
<keyword evidence="1" id="KW-0805">Transcription regulation</keyword>
<dbReference type="InterPro" id="IPR050204">
    <property type="entry name" value="AraC_XylS_family_regulators"/>
</dbReference>
<dbReference type="Pfam" id="PF20240">
    <property type="entry name" value="DUF6597"/>
    <property type="match status" value="1"/>
</dbReference>
<sequence>MMDHQKIAVSEPISLLVRDIWIFEDTDTNGDTHLPFFADGYPGLLFQQTQNGLFIKPHQKLMPVSFLYGQTIQPITMELEGAYLLIVFRLFPFVFKSFFDVDPKTLNDECYDLETFQGIDIPSFNQELLRLETVALKIDAISEFLATLLKQKREKLDFKIKQVIERIIQTQGKENIRTIAERLHIHVRTLERRFMRETGLSPKQFAKIIQFQGSLEKLTVKDFQQMNEVVYAHGFADQSHFIKVFKTFTHQTPGAFQKGINEKN</sequence>
<dbReference type="SMART" id="SM00342">
    <property type="entry name" value="HTH_ARAC"/>
    <property type="match status" value="1"/>
</dbReference>
<dbReference type="InterPro" id="IPR046532">
    <property type="entry name" value="DUF6597"/>
</dbReference>
<keyword evidence="2" id="KW-0238">DNA-binding</keyword>
<comment type="caution">
    <text evidence="5">The sequence shown here is derived from an EMBL/GenBank/DDBJ whole genome shotgun (WGS) entry which is preliminary data.</text>
</comment>
<dbReference type="InterPro" id="IPR009057">
    <property type="entry name" value="Homeodomain-like_sf"/>
</dbReference>
<evidence type="ECO:0000256" key="3">
    <source>
        <dbReference type="ARBA" id="ARBA00023163"/>
    </source>
</evidence>
<dbReference type="InterPro" id="IPR018060">
    <property type="entry name" value="HTH_AraC"/>
</dbReference>
<dbReference type="RefSeq" id="WP_345233106.1">
    <property type="nucleotide sequence ID" value="NZ_BAABIQ010000041.1"/>
</dbReference>
<evidence type="ECO:0000256" key="1">
    <source>
        <dbReference type="ARBA" id="ARBA00023015"/>
    </source>
</evidence>
<organism evidence="5 6">
    <name type="scientific">Olivibacter ginsenosidimutans</name>
    <dbReference type="NCBI Taxonomy" id="1176537"/>
    <lineage>
        <taxon>Bacteria</taxon>
        <taxon>Pseudomonadati</taxon>
        <taxon>Bacteroidota</taxon>
        <taxon>Sphingobacteriia</taxon>
        <taxon>Sphingobacteriales</taxon>
        <taxon>Sphingobacteriaceae</taxon>
        <taxon>Olivibacter</taxon>
    </lineage>
</organism>
<accession>A0ABP9BUV5</accession>
<dbReference type="Gene3D" id="1.10.10.60">
    <property type="entry name" value="Homeodomain-like"/>
    <property type="match status" value="1"/>
</dbReference>
<evidence type="ECO:0000313" key="5">
    <source>
        <dbReference type="EMBL" id="GAA4800865.1"/>
    </source>
</evidence>
<reference evidence="6" key="1">
    <citation type="journal article" date="2019" name="Int. J. Syst. Evol. Microbiol.">
        <title>The Global Catalogue of Microorganisms (GCM) 10K type strain sequencing project: providing services to taxonomists for standard genome sequencing and annotation.</title>
        <authorList>
            <consortium name="The Broad Institute Genomics Platform"/>
            <consortium name="The Broad Institute Genome Sequencing Center for Infectious Disease"/>
            <person name="Wu L."/>
            <person name="Ma J."/>
        </authorList>
    </citation>
    <scope>NUCLEOTIDE SEQUENCE [LARGE SCALE GENOMIC DNA]</scope>
    <source>
        <strain evidence="6">JCM 18200</strain>
    </source>
</reference>
<proteinExistence type="predicted"/>
<protein>
    <recommendedName>
        <fullName evidence="4">HTH araC/xylS-type domain-containing protein</fullName>
    </recommendedName>
</protein>
<gene>
    <name evidence="5" type="ORF">GCM10023231_32050</name>
</gene>
<evidence type="ECO:0000313" key="6">
    <source>
        <dbReference type="Proteomes" id="UP001501411"/>
    </source>
</evidence>
<keyword evidence="6" id="KW-1185">Reference proteome</keyword>
<dbReference type="Proteomes" id="UP001501411">
    <property type="component" value="Unassembled WGS sequence"/>
</dbReference>
<evidence type="ECO:0000259" key="4">
    <source>
        <dbReference type="PROSITE" id="PS01124"/>
    </source>
</evidence>